<evidence type="ECO:0000256" key="1">
    <source>
        <dbReference type="SAM" id="MobiDB-lite"/>
    </source>
</evidence>
<reference evidence="2 3" key="1">
    <citation type="submission" date="2007-01" db="EMBL/GenBank/DDBJ databases">
        <authorList>
            <person name="DeShazer D."/>
            <person name="Woods D.E."/>
            <person name="Nierman W.C."/>
        </authorList>
    </citation>
    <scope>NUCLEOTIDE SEQUENCE [LARGE SCALE GENOMIC DNA]</scope>
    <source>
        <strain evidence="2 3">NCTC 10229</strain>
    </source>
</reference>
<feature type="region of interest" description="Disordered" evidence="1">
    <location>
        <begin position="31"/>
        <end position="74"/>
    </location>
</feature>
<gene>
    <name evidence="2" type="ordered locus">BMA10229_1987</name>
</gene>
<sequence>MPASITIAPHGRHPARTRRRAFSAMIRCVRERGGPPASPRTAVDLEPSIVNAPSTAAARRASRMRPARTAHART</sequence>
<name>A2S1G4_BURM9</name>
<evidence type="ECO:0000313" key="2">
    <source>
        <dbReference type="EMBL" id="ABM98948.2"/>
    </source>
</evidence>
<dbReference type="Proteomes" id="UP000002283">
    <property type="component" value="Chromosome II"/>
</dbReference>
<dbReference type="EMBL" id="CP000545">
    <property type="protein sequence ID" value="ABM98948.2"/>
    <property type="molecule type" value="Genomic_DNA"/>
</dbReference>
<dbReference type="KEGG" id="bml:BMA10229_1987"/>
<dbReference type="AlphaFoldDB" id="A2S1G4"/>
<dbReference type="HOGENOM" id="CLU_200284_0_0_4"/>
<protein>
    <submittedName>
        <fullName evidence="2">Uncharacterized protein</fullName>
    </submittedName>
</protein>
<accession>A2S1G4</accession>
<organism evidence="2 3">
    <name type="scientific">Burkholderia mallei (strain NCTC 10229)</name>
    <dbReference type="NCBI Taxonomy" id="412022"/>
    <lineage>
        <taxon>Bacteria</taxon>
        <taxon>Pseudomonadati</taxon>
        <taxon>Pseudomonadota</taxon>
        <taxon>Betaproteobacteria</taxon>
        <taxon>Burkholderiales</taxon>
        <taxon>Burkholderiaceae</taxon>
        <taxon>Burkholderia</taxon>
        <taxon>pseudomallei group</taxon>
    </lineage>
</organism>
<evidence type="ECO:0000313" key="3">
    <source>
        <dbReference type="Proteomes" id="UP000002283"/>
    </source>
</evidence>
<feature type="compositionally biased region" description="Basic residues" evidence="1">
    <location>
        <begin position="60"/>
        <end position="74"/>
    </location>
</feature>
<proteinExistence type="predicted"/>